<protein>
    <submittedName>
        <fullName evidence="1">Uncharacterized protein</fullName>
    </submittedName>
</protein>
<proteinExistence type="predicted"/>
<gene>
    <name evidence="1" type="ORF">SAMN05660918_2222</name>
</gene>
<evidence type="ECO:0000313" key="2">
    <source>
        <dbReference type="Proteomes" id="UP000199702"/>
    </source>
</evidence>
<reference evidence="2" key="1">
    <citation type="submission" date="2016-10" db="EMBL/GenBank/DDBJ databases">
        <authorList>
            <person name="Varghese N."/>
            <person name="Submissions S."/>
        </authorList>
    </citation>
    <scope>NUCLEOTIDE SEQUENCE [LARGE SCALE GENOMIC DNA]</scope>
    <source>
        <strain evidence="2">DSM 17934</strain>
    </source>
</reference>
<dbReference type="OrthoDB" id="1164322at2"/>
<dbReference type="AlphaFoldDB" id="A0A1H6VNY0"/>
<evidence type="ECO:0000313" key="1">
    <source>
        <dbReference type="EMBL" id="SEJ03457.1"/>
    </source>
</evidence>
<dbReference type="EMBL" id="FNYA01000005">
    <property type="protein sequence ID" value="SEJ03457.1"/>
    <property type="molecule type" value="Genomic_DNA"/>
</dbReference>
<dbReference type="RefSeq" id="WP_091313155.1">
    <property type="nucleotide sequence ID" value="NZ_CBCSJU010000006.1"/>
</dbReference>
<dbReference type="Proteomes" id="UP000199702">
    <property type="component" value="Unassembled WGS sequence"/>
</dbReference>
<name>A0A1H6VNY0_9FLAO</name>
<keyword evidence="2" id="KW-1185">Reference proteome</keyword>
<dbReference type="STRING" id="402734.SAMN05660918_2222"/>
<sequence>MLKNILKLDGAQQLSKNEQKEISGGITKQCLDAYSNGCDRTITAVDCFSLYEGVYNSTCKCCNL</sequence>
<accession>A0A1H6VNY0</accession>
<organism evidence="1 2">
    <name type="scientific">Flavobacterium terrigena</name>
    <dbReference type="NCBI Taxonomy" id="402734"/>
    <lineage>
        <taxon>Bacteria</taxon>
        <taxon>Pseudomonadati</taxon>
        <taxon>Bacteroidota</taxon>
        <taxon>Flavobacteriia</taxon>
        <taxon>Flavobacteriales</taxon>
        <taxon>Flavobacteriaceae</taxon>
        <taxon>Flavobacterium</taxon>
    </lineage>
</organism>